<feature type="transmembrane region" description="Helical" evidence="3">
    <location>
        <begin position="225"/>
        <end position="243"/>
    </location>
</feature>
<dbReference type="RefSeq" id="WP_201827023.1">
    <property type="nucleotide sequence ID" value="NZ_JAERRH010000031.1"/>
</dbReference>
<dbReference type="Proteomes" id="UP000621386">
    <property type="component" value="Unassembled WGS sequence"/>
</dbReference>
<keyword evidence="3" id="KW-0812">Transmembrane</keyword>
<dbReference type="Gene3D" id="2.80.10.50">
    <property type="match status" value="1"/>
</dbReference>
<comment type="caution">
    <text evidence="4">The sequence shown here is derived from an EMBL/GenBank/DDBJ whole genome shotgun (WGS) entry which is preliminary data.</text>
</comment>
<gene>
    <name evidence="4" type="ORF">JK361_37530</name>
</gene>
<proteinExistence type="predicted"/>
<name>A0ABS1PCU1_9ACTN</name>
<keyword evidence="5" id="KW-1185">Reference proteome</keyword>
<evidence type="ECO:0000256" key="1">
    <source>
        <dbReference type="SAM" id="Coils"/>
    </source>
</evidence>
<reference evidence="4 5" key="1">
    <citation type="submission" date="2021-01" db="EMBL/GenBank/DDBJ databases">
        <title>WGS of actinomycetes isolated from Thailand.</title>
        <authorList>
            <person name="Thawai C."/>
        </authorList>
    </citation>
    <scope>NUCLEOTIDE SEQUENCE [LARGE SCALE GENOMIC DNA]</scope>
    <source>
        <strain evidence="4 5">CH5-8</strain>
    </source>
</reference>
<dbReference type="EMBL" id="JAERRH010000031">
    <property type="protein sequence ID" value="MBL1110193.1"/>
    <property type="molecule type" value="Genomic_DNA"/>
</dbReference>
<sequence length="420" mass="42264">MDQRALALKELRTAADLNAELRELKARSRLTYRQLEERAAGQGGLLPRSTLADVLRHGSLPRQELLTAFVRACGEGDYVDDWLAARKRAAESQTPGQGPGGSGPGAGGWGHRPGGSGQGSEGSAGMGGSGEMGRSAGMGGSGEMGRSAGAGGAGGPGGPGATGGSRDSGESGESGGQGESGGRGDSGGHGAPDGPEESGGRGGRLGPPGARGALRRLVRTRRSRVLAGTVLAAALAAGVVWFLRDSGPGGTADPAAGSTPLPRGQVLLRPLASPGLCVTDGQARDGRYRSLVAVQRPCAETAPQTTTLEPVDKGTYRISWYRPDQGKGCLKALTSGPGEGLLEPWEACEQTTVFHFVPTEHAKAAQAGTSGKSVGRPYLIKVDDGTCVGIRAASPAAGAEAVVEGCTGADSQLFLVEAAL</sequence>
<organism evidence="4 5">
    <name type="scientific">Streptomyces musisoli</name>
    <dbReference type="NCBI Taxonomy" id="2802280"/>
    <lineage>
        <taxon>Bacteria</taxon>
        <taxon>Bacillati</taxon>
        <taxon>Actinomycetota</taxon>
        <taxon>Actinomycetes</taxon>
        <taxon>Kitasatosporales</taxon>
        <taxon>Streptomycetaceae</taxon>
        <taxon>Streptomyces</taxon>
    </lineage>
</organism>
<evidence type="ECO:0000256" key="2">
    <source>
        <dbReference type="SAM" id="MobiDB-lite"/>
    </source>
</evidence>
<evidence type="ECO:0000313" key="5">
    <source>
        <dbReference type="Proteomes" id="UP000621386"/>
    </source>
</evidence>
<accession>A0ABS1PCU1</accession>
<keyword evidence="1" id="KW-0175">Coiled coil</keyword>
<feature type="compositionally biased region" description="Gly residues" evidence="2">
    <location>
        <begin position="172"/>
        <end position="191"/>
    </location>
</feature>
<evidence type="ECO:0000256" key="3">
    <source>
        <dbReference type="SAM" id="Phobius"/>
    </source>
</evidence>
<keyword evidence="3" id="KW-0472">Membrane</keyword>
<feature type="region of interest" description="Disordered" evidence="2">
    <location>
        <begin position="89"/>
        <end position="211"/>
    </location>
</feature>
<evidence type="ECO:0008006" key="6">
    <source>
        <dbReference type="Google" id="ProtNLM"/>
    </source>
</evidence>
<evidence type="ECO:0000313" key="4">
    <source>
        <dbReference type="EMBL" id="MBL1110193.1"/>
    </source>
</evidence>
<feature type="compositionally biased region" description="Gly residues" evidence="2">
    <location>
        <begin position="97"/>
        <end position="163"/>
    </location>
</feature>
<protein>
    <recommendedName>
        <fullName evidence="6">XRE family transcriptional regulator</fullName>
    </recommendedName>
</protein>
<keyword evidence="3" id="KW-1133">Transmembrane helix</keyword>
<feature type="coiled-coil region" evidence="1">
    <location>
        <begin position="7"/>
        <end position="38"/>
    </location>
</feature>